<dbReference type="GO" id="GO:0005737">
    <property type="term" value="C:cytoplasm"/>
    <property type="evidence" value="ECO:0007669"/>
    <property type="project" value="UniProtKB-SubCell"/>
</dbReference>
<keyword evidence="2 4" id="KW-0378">Hydrolase</keyword>
<dbReference type="InterPro" id="IPR029001">
    <property type="entry name" value="ITPase-like_fam"/>
</dbReference>
<sequence length="191" mass="21733">MEWFPKYNYILASKSPRRQQLLNSLGIEFKVQLKEVEEKFPDNLSMEEIPVYLAKLKAAPFLAELKENDLLITADTIVSFNKKVLGKPSDYEDAKQMLAGLSGNEHQVISGVCLTSEKKQTSFYSSSNVQFKVLSDKEIEYYISKFKPLDKAGAYGIQEWIGAVGITHIEGSFYNVMGLPIQKLYEEVQKF</sequence>
<keyword evidence="4" id="KW-0963">Cytoplasm</keyword>
<protein>
    <recommendedName>
        <fullName evidence="4">dTTP/UTP pyrophosphatase</fullName>
        <shortName evidence="4">dTTPase/UTPase</shortName>
        <ecNumber evidence="4">3.6.1.9</ecNumber>
    </recommendedName>
    <alternativeName>
        <fullName evidence="4">Nucleoside triphosphate pyrophosphatase</fullName>
    </alternativeName>
    <alternativeName>
        <fullName evidence="4">Nucleotide pyrophosphatase</fullName>
        <shortName evidence="4">Nucleotide PPase</shortName>
    </alternativeName>
</protein>
<comment type="cofactor">
    <cofactor evidence="1 4">
        <name>a divalent metal cation</name>
        <dbReference type="ChEBI" id="CHEBI:60240"/>
    </cofactor>
</comment>
<evidence type="ECO:0000256" key="1">
    <source>
        <dbReference type="ARBA" id="ARBA00001968"/>
    </source>
</evidence>
<comment type="catalytic activity">
    <reaction evidence="4">
        <text>dTTP + H2O = dTMP + diphosphate + H(+)</text>
        <dbReference type="Rhea" id="RHEA:28534"/>
        <dbReference type="ChEBI" id="CHEBI:15377"/>
        <dbReference type="ChEBI" id="CHEBI:15378"/>
        <dbReference type="ChEBI" id="CHEBI:33019"/>
        <dbReference type="ChEBI" id="CHEBI:37568"/>
        <dbReference type="ChEBI" id="CHEBI:63528"/>
        <dbReference type="EC" id="3.6.1.9"/>
    </reaction>
</comment>
<dbReference type="SUPFAM" id="SSF52972">
    <property type="entry name" value="ITPase-like"/>
    <property type="match status" value="1"/>
</dbReference>
<feature type="site" description="Important for substrate specificity" evidence="4">
    <location>
        <position position="158"/>
    </location>
</feature>
<dbReference type="NCBIfam" id="TIGR00172">
    <property type="entry name" value="maf"/>
    <property type="match status" value="1"/>
</dbReference>
<gene>
    <name evidence="5" type="primary">maf</name>
    <name evidence="5" type="ORF">GM418_20440</name>
</gene>
<evidence type="ECO:0000313" key="5">
    <source>
        <dbReference type="EMBL" id="QGY45951.1"/>
    </source>
</evidence>
<organism evidence="5 6">
    <name type="scientific">Maribellus comscasis</name>
    <dbReference type="NCBI Taxonomy" id="2681766"/>
    <lineage>
        <taxon>Bacteria</taxon>
        <taxon>Pseudomonadati</taxon>
        <taxon>Bacteroidota</taxon>
        <taxon>Bacteroidia</taxon>
        <taxon>Marinilabiliales</taxon>
        <taxon>Prolixibacteraceae</taxon>
        <taxon>Maribellus</taxon>
    </lineage>
</organism>
<comment type="function">
    <text evidence="4">Nucleoside triphosphate pyrophosphatase that hydrolyzes dTTP and UTP. May have a dual role in cell division arrest and in preventing the incorporation of modified nucleotides into cellular nucleic acids.</text>
</comment>
<comment type="catalytic activity">
    <reaction evidence="4">
        <text>UTP + H2O = UMP + diphosphate + H(+)</text>
        <dbReference type="Rhea" id="RHEA:29395"/>
        <dbReference type="ChEBI" id="CHEBI:15377"/>
        <dbReference type="ChEBI" id="CHEBI:15378"/>
        <dbReference type="ChEBI" id="CHEBI:33019"/>
        <dbReference type="ChEBI" id="CHEBI:46398"/>
        <dbReference type="ChEBI" id="CHEBI:57865"/>
        <dbReference type="EC" id="3.6.1.9"/>
    </reaction>
</comment>
<dbReference type="Gene3D" id="3.90.950.10">
    <property type="match status" value="1"/>
</dbReference>
<dbReference type="AlphaFoldDB" id="A0A6I6JTV7"/>
<dbReference type="Pfam" id="PF02545">
    <property type="entry name" value="Maf"/>
    <property type="match status" value="1"/>
</dbReference>
<accession>A0A6I6JTV7</accession>
<evidence type="ECO:0000256" key="3">
    <source>
        <dbReference type="ARBA" id="ARBA00023080"/>
    </source>
</evidence>
<dbReference type="InterPro" id="IPR003697">
    <property type="entry name" value="Maf-like"/>
</dbReference>
<dbReference type="GO" id="GO:0047429">
    <property type="term" value="F:nucleoside triphosphate diphosphatase activity"/>
    <property type="evidence" value="ECO:0007669"/>
    <property type="project" value="UniProtKB-EC"/>
</dbReference>
<dbReference type="PANTHER" id="PTHR43213:SF5">
    <property type="entry name" value="BIFUNCTIONAL DTTP_UTP PYROPHOSPHATASE_METHYLTRANSFERASE PROTEIN-RELATED"/>
    <property type="match status" value="1"/>
</dbReference>
<dbReference type="KEGG" id="mcos:GM418_20440"/>
<dbReference type="Proteomes" id="UP000428260">
    <property type="component" value="Chromosome"/>
</dbReference>
<evidence type="ECO:0000256" key="2">
    <source>
        <dbReference type="ARBA" id="ARBA00022801"/>
    </source>
</evidence>
<dbReference type="EC" id="3.6.1.9" evidence="4"/>
<dbReference type="GO" id="GO:0009117">
    <property type="term" value="P:nucleotide metabolic process"/>
    <property type="evidence" value="ECO:0007669"/>
    <property type="project" value="UniProtKB-KW"/>
</dbReference>
<dbReference type="PANTHER" id="PTHR43213">
    <property type="entry name" value="BIFUNCTIONAL DTTP/UTP PYROPHOSPHATASE/METHYLTRANSFERASE PROTEIN-RELATED"/>
    <property type="match status" value="1"/>
</dbReference>
<feature type="site" description="Important for substrate specificity" evidence="4">
    <location>
        <position position="76"/>
    </location>
</feature>
<dbReference type="EMBL" id="CP046401">
    <property type="protein sequence ID" value="QGY45951.1"/>
    <property type="molecule type" value="Genomic_DNA"/>
</dbReference>
<comment type="caution">
    <text evidence="4">Lacks conserved residue(s) required for the propagation of feature annotation.</text>
</comment>
<name>A0A6I6JTV7_9BACT</name>
<comment type="subcellular location">
    <subcellularLocation>
        <location evidence="4">Cytoplasm</location>
    </subcellularLocation>
</comment>
<keyword evidence="6" id="KW-1185">Reference proteome</keyword>
<dbReference type="PIRSF" id="PIRSF006305">
    <property type="entry name" value="Maf"/>
    <property type="match status" value="1"/>
</dbReference>
<feature type="site" description="Important for substrate specificity" evidence="4">
    <location>
        <position position="17"/>
    </location>
</feature>
<feature type="active site" description="Proton acceptor" evidence="4">
    <location>
        <position position="75"/>
    </location>
</feature>
<dbReference type="CDD" id="cd00555">
    <property type="entry name" value="Maf"/>
    <property type="match status" value="1"/>
</dbReference>
<dbReference type="HAMAP" id="MF_00528">
    <property type="entry name" value="Maf"/>
    <property type="match status" value="1"/>
</dbReference>
<proteinExistence type="inferred from homology"/>
<evidence type="ECO:0000313" key="6">
    <source>
        <dbReference type="Proteomes" id="UP000428260"/>
    </source>
</evidence>
<comment type="similarity">
    <text evidence="4">Belongs to the Maf family. YhdE subfamily.</text>
</comment>
<dbReference type="RefSeq" id="WP_158869090.1">
    <property type="nucleotide sequence ID" value="NZ_CP046401.1"/>
</dbReference>
<reference evidence="5 6" key="1">
    <citation type="submission" date="2019-11" db="EMBL/GenBank/DDBJ databases">
        <authorList>
            <person name="Zheng R.K."/>
            <person name="Sun C.M."/>
        </authorList>
    </citation>
    <scope>NUCLEOTIDE SEQUENCE [LARGE SCALE GENOMIC DNA]</scope>
    <source>
        <strain evidence="5 6">WC007</strain>
    </source>
</reference>
<evidence type="ECO:0000256" key="4">
    <source>
        <dbReference type="HAMAP-Rule" id="MF_00528"/>
    </source>
</evidence>
<keyword evidence="3 4" id="KW-0546">Nucleotide metabolism</keyword>